<evidence type="ECO:0000313" key="7">
    <source>
        <dbReference type="EMBL" id="RIE14323.1"/>
    </source>
</evidence>
<feature type="domain" description="Cation efflux protein transmembrane" evidence="6">
    <location>
        <begin position="87"/>
        <end position="278"/>
    </location>
</feature>
<feature type="transmembrane region" description="Helical" evidence="5">
    <location>
        <begin position="84"/>
        <end position="105"/>
    </location>
</feature>
<proteinExistence type="predicted"/>
<evidence type="ECO:0000313" key="9">
    <source>
        <dbReference type="Proteomes" id="UP000265724"/>
    </source>
</evidence>
<dbReference type="Proteomes" id="UP000265724">
    <property type="component" value="Unassembled WGS sequence"/>
</dbReference>
<dbReference type="AlphaFoldDB" id="A0A398DK36"/>
<dbReference type="GO" id="GO:0016020">
    <property type="term" value="C:membrane"/>
    <property type="evidence" value="ECO:0007669"/>
    <property type="project" value="UniProtKB-SubCell"/>
</dbReference>
<evidence type="ECO:0000256" key="1">
    <source>
        <dbReference type="ARBA" id="ARBA00004141"/>
    </source>
</evidence>
<protein>
    <recommendedName>
        <fullName evidence="6">Cation efflux protein transmembrane domain-containing protein</fullName>
    </recommendedName>
</protein>
<comment type="caution">
    <text evidence="8">The sequence shown here is derived from an EMBL/GenBank/DDBJ whole genome shotgun (WGS) entry which is preliminary data.</text>
</comment>
<evidence type="ECO:0000313" key="8">
    <source>
        <dbReference type="EMBL" id="RIE14773.1"/>
    </source>
</evidence>
<keyword evidence="3 5" id="KW-1133">Transmembrane helix</keyword>
<dbReference type="GO" id="GO:0008324">
    <property type="term" value="F:monoatomic cation transmembrane transporter activity"/>
    <property type="evidence" value="ECO:0007669"/>
    <property type="project" value="InterPro"/>
</dbReference>
<dbReference type="Proteomes" id="UP000266042">
    <property type="component" value="Unassembled WGS sequence"/>
</dbReference>
<dbReference type="InterPro" id="IPR058533">
    <property type="entry name" value="Cation_efflux_TM"/>
</dbReference>
<feature type="transmembrane region" description="Helical" evidence="5">
    <location>
        <begin position="111"/>
        <end position="132"/>
    </location>
</feature>
<name>A0A398DK36_9BACT</name>
<reference evidence="9 10" key="1">
    <citation type="submission" date="2018-09" db="EMBL/GenBank/DDBJ databases">
        <title>Discovery and Ecogenomic Context for Candidatus Cryosericales, a Global Caldiserica Order Active in Thawing Permafrost.</title>
        <authorList>
            <person name="Martinez M.A."/>
            <person name="Woodcroft B.J."/>
            <person name="Ignacio Espinoza J.C."/>
            <person name="Zayed A."/>
            <person name="Singleton C.M."/>
            <person name="Boyd J."/>
            <person name="Li Y.-F."/>
            <person name="Purvine S."/>
            <person name="Maughan H."/>
            <person name="Hodgkins S.B."/>
            <person name="Anderson D."/>
            <person name="Sederholm M."/>
            <person name="Temperton B."/>
            <person name="Saleska S.R."/>
            <person name="Tyson G.W."/>
            <person name="Rich V.I."/>
        </authorList>
    </citation>
    <scope>NUCLEOTIDE SEQUENCE [LARGE SCALE GENOMIC DNA]</scope>
    <source>
        <strain evidence="7 9">SMC2</strain>
        <strain evidence="8 10">SMC3</strain>
    </source>
</reference>
<dbReference type="EMBL" id="QXIW01000007">
    <property type="protein sequence ID" value="RIE14773.1"/>
    <property type="molecule type" value="Genomic_DNA"/>
</dbReference>
<comment type="subcellular location">
    <subcellularLocation>
        <location evidence="1">Membrane</location>
        <topology evidence="1">Multi-pass membrane protein</topology>
    </subcellularLocation>
</comment>
<feature type="transmembrane region" description="Helical" evidence="5">
    <location>
        <begin position="153"/>
        <end position="175"/>
    </location>
</feature>
<feature type="transmembrane region" description="Helical" evidence="5">
    <location>
        <begin position="187"/>
        <end position="211"/>
    </location>
</feature>
<sequence length="289" mass="31392">MPQSHCIISIHRELPRAFTLALPLALLKYRLTVAPYHRSKKRYVGKEKTIVRRGSARHRPDAITVPGSTLGLDMMHEIRRASRGLAFAVVGYITIFIVQLTSYFITHMLAVLAQAFATLANAVVAVVVLLALAWSQKPVDMYLRWRRGRRRNAVALISATFIILFLSVGTLWKALATLIRGGAFRTVSPALAIAVLAVGMLLVNVPLFDIVRSAREGSSIRLRLLSLIKDEVCYAAGIVGIALAAAGHTWADPAASLLIGAAMSIGAVLLIRDCVLLLRSRPARPSTTG</sequence>
<gene>
    <name evidence="7" type="ORF">SMC2_02975</name>
    <name evidence="8" type="ORF">SMC3_01485</name>
</gene>
<dbReference type="EMBL" id="QXIX01000030">
    <property type="protein sequence ID" value="RIE14323.1"/>
    <property type="molecule type" value="Genomic_DNA"/>
</dbReference>
<dbReference type="SUPFAM" id="SSF161111">
    <property type="entry name" value="Cation efflux protein transmembrane domain-like"/>
    <property type="match status" value="1"/>
</dbReference>
<feature type="transmembrane region" description="Helical" evidence="5">
    <location>
        <begin position="257"/>
        <end position="278"/>
    </location>
</feature>
<dbReference type="Pfam" id="PF01545">
    <property type="entry name" value="Cation_efflux"/>
    <property type="match status" value="1"/>
</dbReference>
<dbReference type="RefSeq" id="WP_119088055.1">
    <property type="nucleotide sequence ID" value="NZ_QXIV01000048.1"/>
</dbReference>
<evidence type="ECO:0000256" key="2">
    <source>
        <dbReference type="ARBA" id="ARBA00022692"/>
    </source>
</evidence>
<evidence type="ECO:0000256" key="5">
    <source>
        <dbReference type="SAM" id="Phobius"/>
    </source>
</evidence>
<keyword evidence="4 5" id="KW-0472">Membrane</keyword>
<evidence type="ECO:0000313" key="10">
    <source>
        <dbReference type="Proteomes" id="UP000266042"/>
    </source>
</evidence>
<dbReference type="Gene3D" id="1.20.1510.10">
    <property type="entry name" value="Cation efflux protein transmembrane domain"/>
    <property type="match status" value="1"/>
</dbReference>
<evidence type="ECO:0000256" key="3">
    <source>
        <dbReference type="ARBA" id="ARBA00022989"/>
    </source>
</evidence>
<organism evidence="8 10">
    <name type="scientific">Candidatus Cryosericum hinesii</name>
    <dbReference type="NCBI Taxonomy" id="2290915"/>
    <lineage>
        <taxon>Bacteria</taxon>
        <taxon>Pseudomonadati</taxon>
        <taxon>Caldisericota/Cryosericota group</taxon>
        <taxon>Candidatus Cryosericota</taxon>
        <taxon>Candidatus Cryosericia</taxon>
        <taxon>Candidatus Cryosericales</taxon>
        <taxon>Candidatus Cryosericaceae</taxon>
        <taxon>Candidatus Cryosericum</taxon>
    </lineage>
</organism>
<evidence type="ECO:0000256" key="4">
    <source>
        <dbReference type="ARBA" id="ARBA00023136"/>
    </source>
</evidence>
<feature type="transmembrane region" description="Helical" evidence="5">
    <location>
        <begin position="232"/>
        <end position="251"/>
    </location>
</feature>
<keyword evidence="9" id="KW-1185">Reference proteome</keyword>
<dbReference type="InterPro" id="IPR027469">
    <property type="entry name" value="Cation_efflux_TMD_sf"/>
</dbReference>
<evidence type="ECO:0000259" key="6">
    <source>
        <dbReference type="Pfam" id="PF01545"/>
    </source>
</evidence>
<accession>A0A398DK36</accession>
<keyword evidence="2 5" id="KW-0812">Transmembrane</keyword>